<feature type="compositionally biased region" description="Low complexity" evidence="1">
    <location>
        <begin position="134"/>
        <end position="151"/>
    </location>
</feature>
<evidence type="ECO:0000256" key="1">
    <source>
        <dbReference type="SAM" id="MobiDB-lite"/>
    </source>
</evidence>
<organism evidence="2 3">
    <name type="scientific">Eumeta variegata</name>
    <name type="common">Bagworm moth</name>
    <name type="synonym">Eumeta japonica</name>
    <dbReference type="NCBI Taxonomy" id="151549"/>
    <lineage>
        <taxon>Eukaryota</taxon>
        <taxon>Metazoa</taxon>
        <taxon>Ecdysozoa</taxon>
        <taxon>Arthropoda</taxon>
        <taxon>Hexapoda</taxon>
        <taxon>Insecta</taxon>
        <taxon>Pterygota</taxon>
        <taxon>Neoptera</taxon>
        <taxon>Endopterygota</taxon>
        <taxon>Lepidoptera</taxon>
        <taxon>Glossata</taxon>
        <taxon>Ditrysia</taxon>
        <taxon>Tineoidea</taxon>
        <taxon>Psychidae</taxon>
        <taxon>Oiketicinae</taxon>
        <taxon>Eumeta</taxon>
    </lineage>
</organism>
<feature type="region of interest" description="Disordered" evidence="1">
    <location>
        <begin position="75"/>
        <end position="110"/>
    </location>
</feature>
<feature type="compositionally biased region" description="Low complexity" evidence="1">
    <location>
        <begin position="95"/>
        <end position="107"/>
    </location>
</feature>
<evidence type="ECO:0000313" key="3">
    <source>
        <dbReference type="Proteomes" id="UP000299102"/>
    </source>
</evidence>
<name>A0A4C2A6C2_EUMVA</name>
<feature type="compositionally biased region" description="Basic and acidic residues" evidence="1">
    <location>
        <begin position="152"/>
        <end position="164"/>
    </location>
</feature>
<dbReference type="EMBL" id="BGZK01002517">
    <property type="protein sequence ID" value="GBP94545.1"/>
    <property type="molecule type" value="Genomic_DNA"/>
</dbReference>
<reference evidence="2 3" key="1">
    <citation type="journal article" date="2019" name="Commun. Biol.">
        <title>The bagworm genome reveals a unique fibroin gene that provides high tensile strength.</title>
        <authorList>
            <person name="Kono N."/>
            <person name="Nakamura H."/>
            <person name="Ohtoshi R."/>
            <person name="Tomita M."/>
            <person name="Numata K."/>
            <person name="Arakawa K."/>
        </authorList>
    </citation>
    <scope>NUCLEOTIDE SEQUENCE [LARGE SCALE GENOMIC DNA]</scope>
</reference>
<accession>A0A4C2A6C2</accession>
<keyword evidence="3" id="KW-1185">Reference proteome</keyword>
<proteinExistence type="predicted"/>
<feature type="region of interest" description="Disordered" evidence="1">
    <location>
        <begin position="132"/>
        <end position="179"/>
    </location>
</feature>
<gene>
    <name evidence="2" type="ORF">EVAR_64138_1</name>
</gene>
<protein>
    <submittedName>
        <fullName evidence="2">Uncharacterized protein</fullName>
    </submittedName>
</protein>
<dbReference type="AlphaFoldDB" id="A0A4C2A6C2"/>
<evidence type="ECO:0000313" key="2">
    <source>
        <dbReference type="EMBL" id="GBP94545.1"/>
    </source>
</evidence>
<comment type="caution">
    <text evidence="2">The sequence shown here is derived from an EMBL/GenBank/DDBJ whole genome shotgun (WGS) entry which is preliminary data.</text>
</comment>
<dbReference type="Proteomes" id="UP000299102">
    <property type="component" value="Unassembled WGS sequence"/>
</dbReference>
<sequence length="179" mass="19104">MHCGAPPDASRPQFTSARTMKSKVVILFAALGTRLWCRTDHLQPPFGGGIQRVAAGWILSCGSSRERTALWYGRDRQRHRTRERAPRGPGAAVTAGAGSRRAPAGGADLHRRRAYQRRAAADTIALIQVPSGATPPGAMAPTAAAVPATATERPRLSDGRRRPPDQCLKPVSVLAGRQS</sequence>